<dbReference type="Gramene" id="TuG1812G0700003563.01.T01">
    <property type="protein sequence ID" value="TuG1812G0700003563.01.T01.cds368859"/>
    <property type="gene ID" value="TuG1812G0700003563.01"/>
</dbReference>
<feature type="compositionally biased region" description="Low complexity" evidence="1">
    <location>
        <begin position="46"/>
        <end position="55"/>
    </location>
</feature>
<reference evidence="2" key="2">
    <citation type="submission" date="2018-03" db="EMBL/GenBank/DDBJ databases">
        <title>The Triticum urartu genome reveals the dynamic nature of wheat genome evolution.</title>
        <authorList>
            <person name="Ling H."/>
            <person name="Ma B."/>
            <person name="Shi X."/>
            <person name="Liu H."/>
            <person name="Dong L."/>
            <person name="Sun H."/>
            <person name="Cao Y."/>
            <person name="Gao Q."/>
            <person name="Zheng S."/>
            <person name="Li Y."/>
            <person name="Yu Y."/>
            <person name="Du H."/>
            <person name="Qi M."/>
            <person name="Li Y."/>
            <person name="Yu H."/>
            <person name="Cui Y."/>
            <person name="Wang N."/>
            <person name="Chen C."/>
            <person name="Wu H."/>
            <person name="Zhao Y."/>
            <person name="Zhang J."/>
            <person name="Li Y."/>
            <person name="Zhou W."/>
            <person name="Zhang B."/>
            <person name="Hu W."/>
            <person name="Eijk M."/>
            <person name="Tang J."/>
            <person name="Witsenboer H."/>
            <person name="Zhao S."/>
            <person name="Li Z."/>
            <person name="Zhang A."/>
            <person name="Wang D."/>
            <person name="Liang C."/>
        </authorList>
    </citation>
    <scope>NUCLEOTIDE SEQUENCE [LARGE SCALE GENOMIC DNA]</scope>
    <source>
        <strain evidence="2">cv. G1812</strain>
    </source>
</reference>
<protein>
    <submittedName>
        <fullName evidence="2">Uncharacterized protein</fullName>
    </submittedName>
</protein>
<feature type="region of interest" description="Disordered" evidence="1">
    <location>
        <begin position="1"/>
        <end position="64"/>
    </location>
</feature>
<name>A0A8R7R282_TRIUA</name>
<evidence type="ECO:0000313" key="2">
    <source>
        <dbReference type="EnsemblPlants" id="TuG1812G0700003563.01.T01.cds368859"/>
    </source>
</evidence>
<dbReference type="Proteomes" id="UP000015106">
    <property type="component" value="Chromosome 7"/>
</dbReference>
<dbReference type="AlphaFoldDB" id="A0A8R7R282"/>
<organism evidence="2 3">
    <name type="scientific">Triticum urartu</name>
    <name type="common">Red wild einkorn</name>
    <name type="synonym">Crithodium urartu</name>
    <dbReference type="NCBI Taxonomy" id="4572"/>
    <lineage>
        <taxon>Eukaryota</taxon>
        <taxon>Viridiplantae</taxon>
        <taxon>Streptophyta</taxon>
        <taxon>Embryophyta</taxon>
        <taxon>Tracheophyta</taxon>
        <taxon>Spermatophyta</taxon>
        <taxon>Magnoliopsida</taxon>
        <taxon>Liliopsida</taxon>
        <taxon>Poales</taxon>
        <taxon>Poaceae</taxon>
        <taxon>BOP clade</taxon>
        <taxon>Pooideae</taxon>
        <taxon>Triticodae</taxon>
        <taxon>Triticeae</taxon>
        <taxon>Triticinae</taxon>
        <taxon>Triticum</taxon>
    </lineage>
</organism>
<reference evidence="3" key="1">
    <citation type="journal article" date="2013" name="Nature">
        <title>Draft genome of the wheat A-genome progenitor Triticum urartu.</title>
        <authorList>
            <person name="Ling H.Q."/>
            <person name="Zhao S."/>
            <person name="Liu D."/>
            <person name="Wang J."/>
            <person name="Sun H."/>
            <person name="Zhang C."/>
            <person name="Fan H."/>
            <person name="Li D."/>
            <person name="Dong L."/>
            <person name="Tao Y."/>
            <person name="Gao C."/>
            <person name="Wu H."/>
            <person name="Li Y."/>
            <person name="Cui Y."/>
            <person name="Guo X."/>
            <person name="Zheng S."/>
            <person name="Wang B."/>
            <person name="Yu K."/>
            <person name="Liang Q."/>
            <person name="Yang W."/>
            <person name="Lou X."/>
            <person name="Chen J."/>
            <person name="Feng M."/>
            <person name="Jian J."/>
            <person name="Zhang X."/>
            <person name="Luo G."/>
            <person name="Jiang Y."/>
            <person name="Liu J."/>
            <person name="Wang Z."/>
            <person name="Sha Y."/>
            <person name="Zhang B."/>
            <person name="Wu H."/>
            <person name="Tang D."/>
            <person name="Shen Q."/>
            <person name="Xue P."/>
            <person name="Zou S."/>
            <person name="Wang X."/>
            <person name="Liu X."/>
            <person name="Wang F."/>
            <person name="Yang Y."/>
            <person name="An X."/>
            <person name="Dong Z."/>
            <person name="Zhang K."/>
            <person name="Zhang X."/>
            <person name="Luo M.C."/>
            <person name="Dvorak J."/>
            <person name="Tong Y."/>
            <person name="Wang J."/>
            <person name="Yang H."/>
            <person name="Li Z."/>
            <person name="Wang D."/>
            <person name="Zhang A."/>
            <person name="Wang J."/>
        </authorList>
    </citation>
    <scope>NUCLEOTIDE SEQUENCE</scope>
    <source>
        <strain evidence="3">cv. G1812</strain>
    </source>
</reference>
<evidence type="ECO:0000256" key="1">
    <source>
        <dbReference type="SAM" id="MobiDB-lite"/>
    </source>
</evidence>
<sequence length="87" mass="9331">KKSFSGSLLPPPPRTTSKREKTTDAPSAPPPHPVLLPCNLQFSPITNPTNVTNPSASPPPPVQSVVFPSSHLKYPALLFPSPFLHDL</sequence>
<dbReference type="EnsemblPlants" id="TuG1812G0700003563.01.T01">
    <property type="protein sequence ID" value="TuG1812G0700003563.01.T01.cds368859"/>
    <property type="gene ID" value="TuG1812G0700003563.01"/>
</dbReference>
<proteinExistence type="predicted"/>
<accession>A0A8R7R282</accession>
<reference evidence="2" key="3">
    <citation type="submission" date="2022-06" db="UniProtKB">
        <authorList>
            <consortium name="EnsemblPlants"/>
        </authorList>
    </citation>
    <scope>IDENTIFICATION</scope>
</reference>
<keyword evidence="3" id="KW-1185">Reference proteome</keyword>
<evidence type="ECO:0000313" key="3">
    <source>
        <dbReference type="Proteomes" id="UP000015106"/>
    </source>
</evidence>